<proteinExistence type="predicted"/>
<dbReference type="STRING" id="760192.Halhy_4581"/>
<dbReference type="EMBL" id="CP002691">
    <property type="protein sequence ID" value="AEE52420.1"/>
    <property type="molecule type" value="Genomic_DNA"/>
</dbReference>
<feature type="signal peptide" evidence="1">
    <location>
        <begin position="1"/>
        <end position="19"/>
    </location>
</feature>
<evidence type="ECO:0000313" key="3">
    <source>
        <dbReference type="Proteomes" id="UP000008461"/>
    </source>
</evidence>
<dbReference type="Proteomes" id="UP000008461">
    <property type="component" value="Chromosome"/>
</dbReference>
<dbReference type="AlphaFoldDB" id="F4KUI4"/>
<protein>
    <recommendedName>
        <fullName evidence="4">DUF4252 domain-containing protein</fullName>
    </recommendedName>
</protein>
<reference key="2">
    <citation type="submission" date="2011-04" db="EMBL/GenBank/DDBJ databases">
        <title>Complete sequence of chromosome of Haliscomenobacter hydrossis DSM 1100.</title>
        <authorList>
            <consortium name="US DOE Joint Genome Institute (JGI-PGF)"/>
            <person name="Lucas S."/>
            <person name="Han J."/>
            <person name="Lapidus A."/>
            <person name="Bruce D."/>
            <person name="Goodwin L."/>
            <person name="Pitluck S."/>
            <person name="Peters L."/>
            <person name="Kyrpides N."/>
            <person name="Mavromatis K."/>
            <person name="Ivanova N."/>
            <person name="Ovchinnikova G."/>
            <person name="Pagani I."/>
            <person name="Daligault H."/>
            <person name="Detter J.C."/>
            <person name="Han C."/>
            <person name="Land M."/>
            <person name="Hauser L."/>
            <person name="Markowitz V."/>
            <person name="Cheng J.-F."/>
            <person name="Hugenholtz P."/>
            <person name="Woyke T."/>
            <person name="Wu D."/>
            <person name="Verbarg S."/>
            <person name="Frueling A."/>
            <person name="Brambilla E."/>
            <person name="Klenk H.-P."/>
            <person name="Eisen J.A."/>
        </authorList>
    </citation>
    <scope>NUCLEOTIDE SEQUENCE</scope>
    <source>
        <strain>DSM 1100</strain>
    </source>
</reference>
<dbReference type="InterPro" id="IPR025348">
    <property type="entry name" value="DUF4252"/>
</dbReference>
<evidence type="ECO:0000256" key="1">
    <source>
        <dbReference type="SAM" id="SignalP"/>
    </source>
</evidence>
<name>F4KUI4_HALH1</name>
<dbReference type="KEGG" id="hhy:Halhy_4581"/>
<keyword evidence="1" id="KW-0732">Signal</keyword>
<dbReference type="HOGENOM" id="CLU_1276173_0_0_10"/>
<organism evidence="2 3">
    <name type="scientific">Haliscomenobacter hydrossis (strain ATCC 27775 / DSM 1100 / LMG 10767 / O)</name>
    <dbReference type="NCBI Taxonomy" id="760192"/>
    <lineage>
        <taxon>Bacteria</taxon>
        <taxon>Pseudomonadati</taxon>
        <taxon>Bacteroidota</taxon>
        <taxon>Saprospiria</taxon>
        <taxon>Saprospirales</taxon>
        <taxon>Haliscomenobacteraceae</taxon>
        <taxon>Haliscomenobacter</taxon>
    </lineage>
</organism>
<accession>F4KUI4</accession>
<gene>
    <name evidence="2" type="ordered locus">Halhy_4581</name>
</gene>
<evidence type="ECO:0008006" key="4">
    <source>
        <dbReference type="Google" id="ProtNLM"/>
    </source>
</evidence>
<evidence type="ECO:0000313" key="2">
    <source>
        <dbReference type="EMBL" id="AEE52420.1"/>
    </source>
</evidence>
<dbReference type="RefSeq" id="WP_013766958.1">
    <property type="nucleotide sequence ID" value="NC_015510.1"/>
</dbReference>
<feature type="chain" id="PRO_5003316068" description="DUF4252 domain-containing protein" evidence="1">
    <location>
        <begin position="20"/>
        <end position="216"/>
    </location>
</feature>
<reference evidence="2 3" key="1">
    <citation type="journal article" date="2011" name="Stand. Genomic Sci.">
        <title>Complete genome sequence of Haliscomenobacter hydrossis type strain (O).</title>
        <authorList>
            <consortium name="US DOE Joint Genome Institute (JGI-PGF)"/>
            <person name="Daligault H."/>
            <person name="Lapidus A."/>
            <person name="Zeytun A."/>
            <person name="Nolan M."/>
            <person name="Lucas S."/>
            <person name="Del Rio T.G."/>
            <person name="Tice H."/>
            <person name="Cheng J.F."/>
            <person name="Tapia R."/>
            <person name="Han C."/>
            <person name="Goodwin L."/>
            <person name="Pitluck S."/>
            <person name="Liolios K."/>
            <person name="Pagani I."/>
            <person name="Ivanova N."/>
            <person name="Huntemann M."/>
            <person name="Mavromatis K."/>
            <person name="Mikhailova N."/>
            <person name="Pati A."/>
            <person name="Chen A."/>
            <person name="Palaniappan K."/>
            <person name="Land M."/>
            <person name="Hauser L."/>
            <person name="Brambilla E.M."/>
            <person name="Rohde M."/>
            <person name="Verbarg S."/>
            <person name="Goker M."/>
            <person name="Bristow J."/>
            <person name="Eisen J.A."/>
            <person name="Markowitz V."/>
            <person name="Hugenholtz P."/>
            <person name="Kyrpides N.C."/>
            <person name="Klenk H.P."/>
            <person name="Woyke T."/>
        </authorList>
    </citation>
    <scope>NUCLEOTIDE SEQUENCE [LARGE SCALE GENOMIC DNA]</scope>
    <source>
        <strain evidence="3">ATCC 27775 / DSM 1100 / LMG 10767 / O</strain>
    </source>
</reference>
<dbReference type="Pfam" id="PF14060">
    <property type="entry name" value="DUF4252"/>
    <property type="match status" value="1"/>
</dbReference>
<sequence>MKSAYILFLLCLLPTLVSSQNTIIRRYFKEYATDKRFREYYVSPRLTKIISNSIKKKDPKLKEPQIEWTYQRAVDSNSYNATVGVSTNNTQVELEIKEEDLNRIYRSIGGIHYLTTPHDSAQTFYNLSINKLMDDEAIYEPLVIFKQGQDDVRIFIREENDLVLELVLILSGKQNFLILSLVGKGLNVKEISSIANHMEVAGAEHLAKAGMVANQN</sequence>
<keyword evidence="3" id="KW-1185">Reference proteome</keyword>